<reference evidence="25 26" key="1">
    <citation type="journal article" date="2012" name="Nat. Genet.">
        <title>Plasmodium cynomolgi genome sequences provide insight into Plasmodium vivax and the monkey malaria clade.</title>
        <authorList>
            <person name="Tachibana S."/>
            <person name="Sullivan S.A."/>
            <person name="Kawai S."/>
            <person name="Nakamura S."/>
            <person name="Kim H.R."/>
            <person name="Goto N."/>
            <person name="Arisue N."/>
            <person name="Palacpac N.M.Q."/>
            <person name="Honma H."/>
            <person name="Yagi M."/>
            <person name="Tougan T."/>
            <person name="Katakai Y."/>
            <person name="Kaneko O."/>
            <person name="Mita T."/>
            <person name="Kita K."/>
            <person name="Yasutomi Y."/>
            <person name="Sutton P.L."/>
            <person name="Shakhbatyan R."/>
            <person name="Horii T."/>
            <person name="Yasunaga T."/>
            <person name="Barnwell J.W."/>
            <person name="Escalante A.A."/>
            <person name="Carlton J.M."/>
            <person name="Tanabe K."/>
        </authorList>
    </citation>
    <scope>NUCLEOTIDE SEQUENCE [LARGE SCALE GENOMIC DNA]</scope>
    <source>
        <strain evidence="25 26">B</strain>
    </source>
</reference>
<dbReference type="InterPro" id="IPR012337">
    <property type="entry name" value="RNaseH-like_sf"/>
</dbReference>
<dbReference type="FunFam" id="1.10.132.60:FF:000010">
    <property type="entry name" value="DNA polymerase"/>
    <property type="match status" value="1"/>
</dbReference>
<keyword evidence="15 20" id="KW-0408">Iron</keyword>
<dbReference type="GO" id="GO:0008270">
    <property type="term" value="F:zinc ion binding"/>
    <property type="evidence" value="ECO:0007669"/>
    <property type="project" value="UniProtKB-KW"/>
</dbReference>
<dbReference type="GO" id="GO:0003677">
    <property type="term" value="F:DNA binding"/>
    <property type="evidence" value="ECO:0007669"/>
    <property type="project" value="UniProtKB-KW"/>
</dbReference>
<dbReference type="PANTHER" id="PTHR10322:SF23">
    <property type="entry name" value="DNA POLYMERASE DELTA CATALYTIC SUBUNIT"/>
    <property type="match status" value="1"/>
</dbReference>
<dbReference type="InterPro" id="IPR006172">
    <property type="entry name" value="DNA-dir_DNA_pol_B"/>
</dbReference>
<dbReference type="InterPro" id="IPR056435">
    <property type="entry name" value="DPOD/Z_N"/>
</dbReference>
<dbReference type="EMBL" id="DF157098">
    <property type="protein sequence ID" value="GAB65381.1"/>
    <property type="molecule type" value="Genomic_DNA"/>
</dbReference>
<dbReference type="Pfam" id="PF00136">
    <property type="entry name" value="DNA_pol_B"/>
    <property type="match status" value="1"/>
</dbReference>
<keyword evidence="10 20" id="KW-0863">Zinc-finger</keyword>
<evidence type="ECO:0000256" key="7">
    <source>
        <dbReference type="ARBA" id="ARBA00022705"/>
    </source>
</evidence>
<organism evidence="25 26">
    <name type="scientific">Plasmodium cynomolgi (strain B)</name>
    <dbReference type="NCBI Taxonomy" id="1120755"/>
    <lineage>
        <taxon>Eukaryota</taxon>
        <taxon>Sar</taxon>
        <taxon>Alveolata</taxon>
        <taxon>Apicomplexa</taxon>
        <taxon>Aconoidasida</taxon>
        <taxon>Haemosporida</taxon>
        <taxon>Plasmodiidae</taxon>
        <taxon>Plasmodium</taxon>
        <taxon>Plasmodium (Plasmodium)</taxon>
    </lineage>
</organism>
<dbReference type="InterPro" id="IPR006133">
    <property type="entry name" value="DNA-dir_DNA_pol_B_exonuc"/>
</dbReference>
<keyword evidence="7 20" id="KW-0235">DNA replication</keyword>
<comment type="cofactor">
    <cofactor evidence="1 20">
        <name>[4Fe-4S] cluster</name>
        <dbReference type="ChEBI" id="CHEBI:49883"/>
    </cofactor>
</comment>
<evidence type="ECO:0000259" key="23">
    <source>
        <dbReference type="Pfam" id="PF14260"/>
    </source>
</evidence>
<dbReference type="InterPro" id="IPR042087">
    <property type="entry name" value="DNA_pol_B_thumb"/>
</dbReference>
<evidence type="ECO:0000259" key="21">
    <source>
        <dbReference type="Pfam" id="PF00136"/>
    </source>
</evidence>
<feature type="domain" description="DNA polymerase delta/zeta catalytic subunit N-terminal" evidence="24">
    <location>
        <begin position="203"/>
        <end position="277"/>
    </location>
</feature>
<evidence type="ECO:0000256" key="2">
    <source>
        <dbReference type="ARBA" id="ARBA00004123"/>
    </source>
</evidence>
<dbReference type="GO" id="GO:0045004">
    <property type="term" value="P:DNA replication proofreading"/>
    <property type="evidence" value="ECO:0007669"/>
    <property type="project" value="TreeGrafter"/>
</dbReference>
<dbReference type="InterPro" id="IPR036397">
    <property type="entry name" value="RNaseH_sf"/>
</dbReference>
<dbReference type="eggNOG" id="KOG0969">
    <property type="taxonomic scope" value="Eukaryota"/>
</dbReference>
<evidence type="ECO:0000259" key="22">
    <source>
        <dbReference type="Pfam" id="PF03104"/>
    </source>
</evidence>
<dbReference type="PRINTS" id="PR00106">
    <property type="entry name" value="DNAPOLB"/>
</dbReference>
<dbReference type="Gene3D" id="3.30.420.10">
    <property type="entry name" value="Ribonuclease H-like superfamily/Ribonuclease H"/>
    <property type="match status" value="1"/>
</dbReference>
<comment type="subcellular location">
    <subcellularLocation>
        <location evidence="2 20">Nucleus</location>
    </subcellularLocation>
</comment>
<feature type="domain" description="DNA-directed DNA polymerase family B multifunctional" evidence="21">
    <location>
        <begin position="601"/>
        <end position="1032"/>
    </location>
</feature>
<keyword evidence="13" id="KW-0269">Exonuclease</keyword>
<dbReference type="PROSITE" id="PS00116">
    <property type="entry name" value="DNA_POLYMERASE_B"/>
    <property type="match status" value="1"/>
</dbReference>
<keyword evidence="11" id="KW-0378">Hydrolase</keyword>
<sequence>MPTQCQRDASVVPTQCQLNETPRGAILLFRCPNSWLPCGRLGEKTNSAPRPDPQLAEERLPVHGQGMKKCPFTSVIPYGMLYEKLKKEKNNQLPENVVIEEFNQLLSTYERPSPYDTNGTIHVSNQKDLILFQIDIEYTVDSIFKSMVFTNDGTPNGSALTDIFSPYRTLFQNNEKNYVSVPVIRIYTVTNDGYSVLVNVHNFFPYFYVEMPSHFDKEDLLKLECMMNDNLNANSQYKIYDKKILNIEIVKTESLMYYKRDGKKDFLKITVLLPKMVPSLKKFFESVVNVNGKSIGGIVYEANLPFILRYIIDKKITGSSWLLCKNNHFHIRPKHKKISNCSFEIDISYEHIEPMPLENEYQQIPKIRIVSFDIECIKLDGKGFPEAKNDPIIQISSILYFQGDPIGKCSKFIFTLKECASIPGSNVIWFSDEKTLLDAWSEFITRLDPDFLTGYNIINFDLPYILNRGTALNLKKLKMLGRIKNISSVVKESSFSSKQFGTHETKEININGRIQFDVYDLIKRDYKLKSYTLNYVSFEFLKEQKEDVHYSIMNDLQNESPESRKRIATYCIKDGILPLRLIDKLLFIYNYVEMARVTGTPFVYLLTRGQQIKVTSQLYRKCKELNYVIPSTYIKSGSNEKYEGATVLEPIKGYYIEPISTLDFASLYPSIMIAHNLCYSTLVKNNSEIEGLKQEEVTSIQGKGNIKFVKRSVKKGILPLIVEELIDARKKVKLLIKNEQNKITKMVLNGRQLALKISANSVYGYTGAASGGQLPCLEVAVSITTLGRSMIDKTKETVEKYYSRSNGFEYNSTVVYGDTDSVMVKFGTNSIAEAMALGKDAAQRISKEFLHPIKLEFEKVYCPYLLLNKKRYAGLLYTTPEKHDKMDCKGIETVRRDFCILIQQMMETVLNKLLIEKNLNSAIEYTKSKIKDLLTNNIDMSLLVVTKSLGKTDYETRLPHVELAKKLKQRDSATAPNVGDRVSYIIVKGVKGQAQYERAEDPLYVLDNNLAIDYNHYLDAIKNTLSRIFEVIMQNSDSLFCGEHTRHKTILTSSQTALSKFLQKAVRCIGCNSSIKKPPLCNHCKMNKEFSIYMQKMNHFKTKQNEFFQLWTECQRCQGNLHAEVICMNRDCPIFYRRAKIKKDMANVQEQISALRADW</sequence>
<evidence type="ECO:0000256" key="4">
    <source>
        <dbReference type="ARBA" id="ARBA00022485"/>
    </source>
</evidence>
<dbReference type="SUPFAM" id="SSF56672">
    <property type="entry name" value="DNA/RNA polymerases"/>
    <property type="match status" value="1"/>
</dbReference>
<comment type="similarity">
    <text evidence="3 20">Belongs to the DNA polymerase type-B family.</text>
</comment>
<feature type="domain" description="C4-type zinc-finger of DNA polymerase delta" evidence="23">
    <location>
        <begin position="1068"/>
        <end position="1138"/>
    </location>
</feature>
<evidence type="ECO:0000256" key="17">
    <source>
        <dbReference type="ARBA" id="ARBA00023125"/>
    </source>
</evidence>
<keyword evidence="9 20" id="KW-0479">Metal-binding</keyword>
<dbReference type="Pfam" id="PF14260">
    <property type="entry name" value="zf-C4pol"/>
    <property type="match status" value="1"/>
</dbReference>
<dbReference type="FunFam" id="3.30.420.10:FF:000004">
    <property type="entry name" value="DNA polymerase"/>
    <property type="match status" value="1"/>
</dbReference>
<evidence type="ECO:0000313" key="26">
    <source>
        <dbReference type="Proteomes" id="UP000006319"/>
    </source>
</evidence>
<dbReference type="KEGG" id="pcy:PCYB_061130"/>
<evidence type="ECO:0000256" key="19">
    <source>
        <dbReference type="ARBA" id="ARBA00049244"/>
    </source>
</evidence>
<dbReference type="SMART" id="SM00486">
    <property type="entry name" value="POLBc"/>
    <property type="match status" value="1"/>
</dbReference>
<evidence type="ECO:0000256" key="13">
    <source>
        <dbReference type="ARBA" id="ARBA00022839"/>
    </source>
</evidence>
<keyword evidence="14 20" id="KW-0239">DNA-directed DNA polymerase</keyword>
<proteinExistence type="inferred from homology"/>
<dbReference type="Pfam" id="PF24055">
    <property type="entry name" value="POL3_N"/>
    <property type="match status" value="1"/>
</dbReference>
<protein>
    <recommendedName>
        <fullName evidence="20">DNA polymerase</fullName>
        <ecNumber evidence="20">2.7.7.7</ecNumber>
    </recommendedName>
</protein>
<keyword evidence="12 20" id="KW-0862">Zinc</keyword>
<keyword evidence="4 20" id="KW-0004">4Fe-4S</keyword>
<dbReference type="EC" id="2.7.7.7" evidence="20"/>
<evidence type="ECO:0000256" key="9">
    <source>
        <dbReference type="ARBA" id="ARBA00022723"/>
    </source>
</evidence>
<dbReference type="InterPro" id="IPR050240">
    <property type="entry name" value="DNA_pol_type-B"/>
</dbReference>
<dbReference type="RefSeq" id="XP_004221328.1">
    <property type="nucleotide sequence ID" value="XM_004221280.1"/>
</dbReference>
<dbReference type="GO" id="GO:0043625">
    <property type="term" value="C:delta DNA polymerase complex"/>
    <property type="evidence" value="ECO:0007669"/>
    <property type="project" value="TreeGrafter"/>
</dbReference>
<evidence type="ECO:0000256" key="3">
    <source>
        <dbReference type="ARBA" id="ARBA00005755"/>
    </source>
</evidence>
<evidence type="ECO:0000256" key="15">
    <source>
        <dbReference type="ARBA" id="ARBA00023004"/>
    </source>
</evidence>
<dbReference type="CDD" id="cd05533">
    <property type="entry name" value="POLBc_delta"/>
    <property type="match status" value="1"/>
</dbReference>
<evidence type="ECO:0000256" key="14">
    <source>
        <dbReference type="ARBA" id="ARBA00022932"/>
    </source>
</evidence>
<evidence type="ECO:0000259" key="24">
    <source>
        <dbReference type="Pfam" id="PF24055"/>
    </source>
</evidence>
<comment type="catalytic activity">
    <reaction evidence="19 20">
        <text>DNA(n) + a 2'-deoxyribonucleoside 5'-triphosphate = DNA(n+1) + diphosphate</text>
        <dbReference type="Rhea" id="RHEA:22508"/>
        <dbReference type="Rhea" id="RHEA-COMP:17339"/>
        <dbReference type="Rhea" id="RHEA-COMP:17340"/>
        <dbReference type="ChEBI" id="CHEBI:33019"/>
        <dbReference type="ChEBI" id="CHEBI:61560"/>
        <dbReference type="ChEBI" id="CHEBI:173112"/>
        <dbReference type="EC" id="2.7.7.7"/>
    </reaction>
</comment>
<dbReference type="OrthoDB" id="2414538at2759"/>
<evidence type="ECO:0000256" key="5">
    <source>
        <dbReference type="ARBA" id="ARBA00022679"/>
    </source>
</evidence>
<dbReference type="OMA" id="CNNCRPR"/>
<evidence type="ECO:0000256" key="10">
    <source>
        <dbReference type="ARBA" id="ARBA00022771"/>
    </source>
</evidence>
<dbReference type="VEuPathDB" id="PlasmoDB:PCYB_061130"/>
<feature type="domain" description="DNA-directed DNA polymerase family B exonuclease" evidence="22">
    <location>
        <begin position="299"/>
        <end position="536"/>
    </location>
</feature>
<evidence type="ECO:0000256" key="11">
    <source>
        <dbReference type="ARBA" id="ARBA00022801"/>
    </source>
</evidence>
<dbReference type="GO" id="GO:0006297">
    <property type="term" value="P:nucleotide-excision repair, DNA gap filling"/>
    <property type="evidence" value="ECO:0007669"/>
    <property type="project" value="TreeGrafter"/>
</dbReference>
<gene>
    <name evidence="25" type="ORF">PCYB_061130</name>
</gene>
<dbReference type="Pfam" id="PF03104">
    <property type="entry name" value="DNA_pol_B_exo1"/>
    <property type="match status" value="1"/>
</dbReference>
<keyword evidence="8" id="KW-0540">Nuclease</keyword>
<dbReference type="GeneID" id="14691852"/>
<dbReference type="InterPro" id="IPR043502">
    <property type="entry name" value="DNA/RNA_pol_sf"/>
</dbReference>
<dbReference type="GO" id="GO:0000166">
    <property type="term" value="F:nucleotide binding"/>
    <property type="evidence" value="ECO:0007669"/>
    <property type="project" value="InterPro"/>
</dbReference>
<evidence type="ECO:0000256" key="12">
    <source>
        <dbReference type="ARBA" id="ARBA00022833"/>
    </source>
</evidence>
<evidence type="ECO:0000256" key="20">
    <source>
        <dbReference type="RuleBase" id="RU000442"/>
    </source>
</evidence>
<dbReference type="Gene3D" id="3.30.342.10">
    <property type="entry name" value="DNA Polymerase, chain B, domain 1"/>
    <property type="match status" value="1"/>
</dbReference>
<evidence type="ECO:0000256" key="18">
    <source>
        <dbReference type="ARBA" id="ARBA00023242"/>
    </source>
</evidence>
<evidence type="ECO:0000313" key="25">
    <source>
        <dbReference type="EMBL" id="GAB65381.1"/>
    </source>
</evidence>
<dbReference type="InterPro" id="IPR023211">
    <property type="entry name" value="DNA_pol_palm_dom_sf"/>
</dbReference>
<name>K6UCS9_PLACD</name>
<dbReference type="SUPFAM" id="SSF53098">
    <property type="entry name" value="Ribonuclease H-like"/>
    <property type="match status" value="1"/>
</dbReference>
<keyword evidence="17 20" id="KW-0238">DNA-binding</keyword>
<dbReference type="Gene3D" id="1.10.287.690">
    <property type="entry name" value="Helix hairpin bin"/>
    <property type="match status" value="1"/>
</dbReference>
<dbReference type="Proteomes" id="UP000006319">
    <property type="component" value="Chromosome 6"/>
</dbReference>
<keyword evidence="26" id="KW-1185">Reference proteome</keyword>
<dbReference type="AlphaFoldDB" id="K6UCS9"/>
<keyword evidence="5 20" id="KW-0808">Transferase</keyword>
<dbReference type="GO" id="GO:0006287">
    <property type="term" value="P:base-excision repair, gap-filling"/>
    <property type="evidence" value="ECO:0007669"/>
    <property type="project" value="TreeGrafter"/>
</dbReference>
<keyword evidence="6 20" id="KW-0548">Nucleotidyltransferase</keyword>
<dbReference type="InterPro" id="IPR017964">
    <property type="entry name" value="DNA-dir_DNA_pol_B_CS"/>
</dbReference>
<dbReference type="GO" id="GO:0051539">
    <property type="term" value="F:4 iron, 4 sulfur cluster binding"/>
    <property type="evidence" value="ECO:0007669"/>
    <property type="project" value="UniProtKB-KW"/>
</dbReference>
<accession>K6UCS9</accession>
<dbReference type="GO" id="GO:0008296">
    <property type="term" value="F:3'-5'-DNA exonuclease activity"/>
    <property type="evidence" value="ECO:0007669"/>
    <property type="project" value="TreeGrafter"/>
</dbReference>
<keyword evidence="18 20" id="KW-0539">Nucleus</keyword>
<dbReference type="GO" id="GO:0003887">
    <property type="term" value="F:DNA-directed DNA polymerase activity"/>
    <property type="evidence" value="ECO:0007669"/>
    <property type="project" value="UniProtKB-KW"/>
</dbReference>
<dbReference type="PhylomeDB" id="K6UCS9"/>
<dbReference type="InterPro" id="IPR025687">
    <property type="entry name" value="Znf-C4pol"/>
</dbReference>
<dbReference type="CDD" id="cd05777">
    <property type="entry name" value="DNA_polB_delta_exo"/>
    <property type="match status" value="1"/>
</dbReference>
<dbReference type="InterPro" id="IPR006134">
    <property type="entry name" value="DNA-dir_DNA_pol_B_multi_dom"/>
</dbReference>
<dbReference type="PANTHER" id="PTHR10322">
    <property type="entry name" value="DNA POLYMERASE CATALYTIC SUBUNIT"/>
    <property type="match status" value="1"/>
</dbReference>
<evidence type="ECO:0000256" key="1">
    <source>
        <dbReference type="ARBA" id="ARBA00001966"/>
    </source>
</evidence>
<dbReference type="Gene3D" id="3.90.1600.10">
    <property type="entry name" value="Palm domain of DNA polymerase"/>
    <property type="match status" value="1"/>
</dbReference>
<evidence type="ECO:0000256" key="16">
    <source>
        <dbReference type="ARBA" id="ARBA00023014"/>
    </source>
</evidence>
<keyword evidence="16 20" id="KW-0411">Iron-sulfur</keyword>
<dbReference type="Gene3D" id="1.10.132.60">
    <property type="entry name" value="DNA polymerase family B, C-terminal domain"/>
    <property type="match status" value="1"/>
</dbReference>
<evidence type="ECO:0000256" key="8">
    <source>
        <dbReference type="ARBA" id="ARBA00022722"/>
    </source>
</evidence>
<dbReference type="NCBIfam" id="TIGR00592">
    <property type="entry name" value="pol2"/>
    <property type="match status" value="1"/>
</dbReference>
<evidence type="ECO:0000256" key="6">
    <source>
        <dbReference type="ARBA" id="ARBA00022695"/>
    </source>
</evidence>